<accession>A0A7W3HBL9</accession>
<keyword evidence="1" id="KW-0614">Plasmid</keyword>
<dbReference type="Proteomes" id="UP000591803">
    <property type="component" value="Unassembled WGS sequence"/>
</dbReference>
<sequence length="103" mass="11818">MTSREMSYMLASSNLNLNKMVWCYQIKLGHRQVRLFILDEWGDELARKDFGAYPSAWNMNASPKIIYNPSVMAGTLAEMKVVNADQISLEIEAHELVSDYISR</sequence>
<dbReference type="AlphaFoldDB" id="A0A7W3HBL9"/>
<geneLocation type="plasmid" evidence="1">
    <name>pRHBSTW-00116_2</name>
</geneLocation>
<protein>
    <submittedName>
        <fullName evidence="1">Uncharacterized protein</fullName>
    </submittedName>
</protein>
<dbReference type="RefSeq" id="WP_042948507.1">
    <property type="nucleotide sequence ID" value="NZ_JADVGA010000050.1"/>
</dbReference>
<evidence type="ECO:0000313" key="2">
    <source>
        <dbReference type="Proteomes" id="UP000591803"/>
    </source>
</evidence>
<evidence type="ECO:0000313" key="1">
    <source>
        <dbReference type="EMBL" id="MBA8065615.1"/>
    </source>
</evidence>
<reference evidence="1 2" key="1">
    <citation type="submission" date="2020-06" db="EMBL/GenBank/DDBJ databases">
        <title>REHAB project genomes.</title>
        <authorList>
            <person name="Shaw L.P."/>
        </authorList>
    </citation>
    <scope>NUCLEOTIDE SEQUENCE [LARGE SCALE GENOMIC DNA]</scope>
    <source>
        <strain evidence="1 2">RHBSTW-00116</strain>
        <plasmid evidence="1">pRHBSTW-00116_2</plasmid>
    </source>
</reference>
<organism evidence="1 2">
    <name type="scientific">Citrobacter freundii</name>
    <dbReference type="NCBI Taxonomy" id="546"/>
    <lineage>
        <taxon>Bacteria</taxon>
        <taxon>Pseudomonadati</taxon>
        <taxon>Pseudomonadota</taxon>
        <taxon>Gammaproteobacteria</taxon>
        <taxon>Enterobacterales</taxon>
        <taxon>Enterobacteriaceae</taxon>
        <taxon>Citrobacter</taxon>
        <taxon>Citrobacter freundii complex</taxon>
    </lineage>
</organism>
<gene>
    <name evidence="1" type="ORF">HV077_25305</name>
</gene>
<dbReference type="EMBL" id="JABXRI010000002">
    <property type="protein sequence ID" value="MBA8065615.1"/>
    <property type="molecule type" value="Genomic_DNA"/>
</dbReference>
<proteinExistence type="predicted"/>
<name>A0A7W3HBL9_CITFR</name>
<comment type="caution">
    <text evidence="1">The sequence shown here is derived from an EMBL/GenBank/DDBJ whole genome shotgun (WGS) entry which is preliminary data.</text>
</comment>